<dbReference type="GO" id="GO:0031177">
    <property type="term" value="F:phosphopantetheine binding"/>
    <property type="evidence" value="ECO:0007669"/>
    <property type="project" value="InterPro"/>
</dbReference>
<feature type="region of interest" description="N-terminal hotdog fold" evidence="8">
    <location>
        <begin position="119"/>
        <end position="242"/>
    </location>
</feature>
<dbReference type="SMART" id="SM00822">
    <property type="entry name" value="PKS_KR"/>
    <property type="match status" value="1"/>
</dbReference>
<dbReference type="InterPro" id="IPR014043">
    <property type="entry name" value="Acyl_transferase_dom"/>
</dbReference>
<evidence type="ECO:0000256" key="2">
    <source>
        <dbReference type="ARBA" id="ARBA00022450"/>
    </source>
</evidence>
<gene>
    <name evidence="12" type="ORF">C7C46_30815</name>
</gene>
<comment type="pathway">
    <text evidence="1">Antibiotic biosynthesis.</text>
</comment>
<dbReference type="InterPro" id="IPR049900">
    <property type="entry name" value="PKS_mFAS_DH"/>
</dbReference>
<dbReference type="SUPFAM" id="SSF47336">
    <property type="entry name" value="ACP-like"/>
    <property type="match status" value="1"/>
</dbReference>
<dbReference type="Gene3D" id="3.10.129.110">
    <property type="entry name" value="Polyketide synthase dehydratase"/>
    <property type="match status" value="1"/>
</dbReference>
<evidence type="ECO:0000256" key="4">
    <source>
        <dbReference type="ARBA" id="ARBA00022679"/>
    </source>
</evidence>
<dbReference type="PROSITE" id="PS50075">
    <property type="entry name" value="CARRIER"/>
    <property type="match status" value="1"/>
</dbReference>
<dbReference type="InterPro" id="IPR057326">
    <property type="entry name" value="KR_dom"/>
</dbReference>
<evidence type="ECO:0000313" key="12">
    <source>
        <dbReference type="EMBL" id="PYC66985.1"/>
    </source>
</evidence>
<dbReference type="PROSITE" id="PS00606">
    <property type="entry name" value="KS3_1"/>
    <property type="match status" value="1"/>
</dbReference>
<dbReference type="InterPro" id="IPR001227">
    <property type="entry name" value="Ac_transferase_dom_sf"/>
</dbReference>
<dbReference type="InterPro" id="IPR020806">
    <property type="entry name" value="PKS_PP-bd"/>
</dbReference>
<dbReference type="GO" id="GO:0033068">
    <property type="term" value="P:macrolide biosynthetic process"/>
    <property type="evidence" value="ECO:0007669"/>
    <property type="project" value="UniProtKB-ARBA"/>
</dbReference>
<dbReference type="InterPro" id="IPR016039">
    <property type="entry name" value="Thiolase-like"/>
</dbReference>
<dbReference type="Gene3D" id="3.40.47.10">
    <property type="match status" value="1"/>
</dbReference>
<feature type="active site" description="Proton donor; for dehydratase activity" evidence="8">
    <location>
        <position position="316"/>
    </location>
</feature>
<dbReference type="Pfam" id="PF14765">
    <property type="entry name" value="PS-DH"/>
    <property type="match status" value="1"/>
</dbReference>
<dbReference type="InterPro" id="IPR020841">
    <property type="entry name" value="PKS_Beta-ketoAc_synthase_dom"/>
</dbReference>
<dbReference type="PROSITE" id="PS52019">
    <property type="entry name" value="PKS_MFAS_DH"/>
    <property type="match status" value="1"/>
</dbReference>
<evidence type="ECO:0000256" key="6">
    <source>
        <dbReference type="ARBA" id="ARBA00023268"/>
    </source>
</evidence>
<dbReference type="SUPFAM" id="SSF52151">
    <property type="entry name" value="FabD/lysophospholipase-like"/>
    <property type="match status" value="2"/>
</dbReference>
<dbReference type="InterPro" id="IPR014031">
    <property type="entry name" value="Ketoacyl_synth_C"/>
</dbReference>
<keyword evidence="13" id="KW-1185">Reference proteome</keyword>
<dbReference type="InterPro" id="IPR049552">
    <property type="entry name" value="PKS_DH_N"/>
</dbReference>
<dbReference type="InterPro" id="IPR036291">
    <property type="entry name" value="NAD(P)-bd_dom_sf"/>
</dbReference>
<feature type="domain" description="PKS/mFAS DH" evidence="11">
    <location>
        <begin position="119"/>
        <end position="394"/>
    </location>
</feature>
<dbReference type="Gene3D" id="1.10.1200.10">
    <property type="entry name" value="ACP-like"/>
    <property type="match status" value="1"/>
</dbReference>
<dbReference type="Pfam" id="PF08659">
    <property type="entry name" value="KR"/>
    <property type="match status" value="1"/>
</dbReference>
<dbReference type="Gene3D" id="3.30.70.3290">
    <property type="match status" value="2"/>
</dbReference>
<dbReference type="FunFam" id="3.40.47.10:FF:000019">
    <property type="entry name" value="Polyketide synthase type I"/>
    <property type="match status" value="1"/>
</dbReference>
<dbReference type="Pfam" id="PF22953">
    <property type="entry name" value="SpnB_Rossmann"/>
    <property type="match status" value="1"/>
</dbReference>
<dbReference type="CDD" id="cd00833">
    <property type="entry name" value="PKS"/>
    <property type="match status" value="1"/>
</dbReference>
<dbReference type="SMART" id="SM00823">
    <property type="entry name" value="PKS_PP"/>
    <property type="match status" value="1"/>
</dbReference>
<dbReference type="SMART" id="SM00827">
    <property type="entry name" value="PKS_AT"/>
    <property type="match status" value="1"/>
</dbReference>
<dbReference type="Proteomes" id="UP000248039">
    <property type="component" value="Unassembled WGS sequence"/>
</dbReference>
<dbReference type="PANTHER" id="PTHR43775:SF51">
    <property type="entry name" value="INACTIVE PHENOLPHTHIOCEROL SYNTHESIS POLYKETIDE SYNTHASE TYPE I PKS1-RELATED"/>
    <property type="match status" value="1"/>
</dbReference>
<dbReference type="Pfam" id="PF00109">
    <property type="entry name" value="ketoacyl-synt"/>
    <property type="match status" value="1"/>
</dbReference>
<dbReference type="PROSITE" id="PS00012">
    <property type="entry name" value="PHOSPHOPANTETHEINE"/>
    <property type="match status" value="1"/>
</dbReference>
<evidence type="ECO:0000259" key="10">
    <source>
        <dbReference type="PROSITE" id="PS52004"/>
    </source>
</evidence>
<comment type="caution">
    <text evidence="12">The sequence shown here is derived from an EMBL/GenBank/DDBJ whole genome shotgun (WGS) entry which is preliminary data.</text>
</comment>
<dbReference type="Pfam" id="PF00698">
    <property type="entry name" value="Acyl_transf_1"/>
    <property type="match status" value="1"/>
</dbReference>
<dbReference type="OrthoDB" id="9778690at2"/>
<dbReference type="EMBL" id="PYBW01000158">
    <property type="protein sequence ID" value="PYC66985.1"/>
    <property type="molecule type" value="Genomic_DNA"/>
</dbReference>
<dbReference type="Pfam" id="PF21089">
    <property type="entry name" value="PKS_DH_N"/>
    <property type="match status" value="1"/>
</dbReference>
<feature type="domain" description="Carrier" evidence="9">
    <location>
        <begin position="875"/>
        <end position="950"/>
    </location>
</feature>
<feature type="active site" description="Proton acceptor; for dehydratase activity" evidence="8">
    <location>
        <position position="151"/>
    </location>
</feature>
<dbReference type="InterPro" id="IPR006162">
    <property type="entry name" value="Ppantetheine_attach_site"/>
</dbReference>
<feature type="non-terminal residue" evidence="12">
    <location>
        <position position="1657"/>
    </location>
</feature>
<name>A0A2V4MTA8_9ACTN</name>
<dbReference type="InterPro" id="IPR032821">
    <property type="entry name" value="PKS_assoc"/>
</dbReference>
<dbReference type="Gene3D" id="3.40.50.720">
    <property type="entry name" value="NAD(P)-binding Rossmann-like Domain"/>
    <property type="match status" value="1"/>
</dbReference>
<keyword evidence="2" id="KW-0596">Phosphopantetheine</keyword>
<protein>
    <submittedName>
        <fullName evidence="12">Uncharacterized protein</fullName>
    </submittedName>
</protein>
<dbReference type="InterPro" id="IPR020807">
    <property type="entry name" value="PKS_DH"/>
</dbReference>
<dbReference type="FunFam" id="1.10.1200.10:FF:000007">
    <property type="entry name" value="Probable polyketide synthase pks17"/>
    <property type="match status" value="1"/>
</dbReference>
<feature type="region of interest" description="C-terminal hotdog fold" evidence="8">
    <location>
        <begin position="254"/>
        <end position="394"/>
    </location>
</feature>
<dbReference type="InterPro" id="IPR055123">
    <property type="entry name" value="SpnB-like_Rossmann"/>
</dbReference>
<dbReference type="PANTHER" id="PTHR43775">
    <property type="entry name" value="FATTY ACID SYNTHASE"/>
    <property type="match status" value="1"/>
</dbReference>
<evidence type="ECO:0000259" key="11">
    <source>
        <dbReference type="PROSITE" id="PS52019"/>
    </source>
</evidence>
<dbReference type="InterPro" id="IPR049551">
    <property type="entry name" value="PKS_DH_C"/>
</dbReference>
<dbReference type="GO" id="GO:0004312">
    <property type="term" value="F:fatty acid synthase activity"/>
    <property type="evidence" value="ECO:0007669"/>
    <property type="project" value="TreeGrafter"/>
</dbReference>
<dbReference type="SMART" id="SM00825">
    <property type="entry name" value="PKS_KS"/>
    <property type="match status" value="1"/>
</dbReference>
<dbReference type="InterPro" id="IPR013968">
    <property type="entry name" value="PKS_KR"/>
</dbReference>
<accession>A0A2V4MTA8</accession>
<keyword evidence="5" id="KW-0045">Antibiotic biosynthesis</keyword>
<organism evidence="12 13">
    <name type="scientific">Streptomyces tateyamensis</name>
    <dbReference type="NCBI Taxonomy" id="565073"/>
    <lineage>
        <taxon>Bacteria</taxon>
        <taxon>Bacillati</taxon>
        <taxon>Actinomycetota</taxon>
        <taxon>Actinomycetes</taxon>
        <taxon>Kitasatosporales</taxon>
        <taxon>Streptomycetaceae</taxon>
        <taxon>Streptomyces</taxon>
    </lineage>
</organism>
<keyword evidence="6" id="KW-0511">Multifunctional enzyme</keyword>
<dbReference type="InterPro" id="IPR018201">
    <property type="entry name" value="Ketoacyl_synth_AS"/>
</dbReference>
<evidence type="ECO:0000259" key="9">
    <source>
        <dbReference type="PROSITE" id="PS50075"/>
    </source>
</evidence>
<dbReference type="InterPro" id="IPR036736">
    <property type="entry name" value="ACP-like_sf"/>
</dbReference>
<dbReference type="GO" id="GO:0004315">
    <property type="term" value="F:3-oxoacyl-[acyl-carrier-protein] synthase activity"/>
    <property type="evidence" value="ECO:0007669"/>
    <property type="project" value="InterPro"/>
</dbReference>
<dbReference type="GO" id="GO:0006633">
    <property type="term" value="P:fatty acid biosynthetic process"/>
    <property type="evidence" value="ECO:0007669"/>
    <property type="project" value="InterPro"/>
</dbReference>
<keyword evidence="3" id="KW-0597">Phosphoprotein</keyword>
<keyword evidence="7" id="KW-0012">Acyltransferase</keyword>
<dbReference type="Pfam" id="PF16197">
    <property type="entry name" value="KAsynt_C_assoc"/>
    <property type="match status" value="1"/>
</dbReference>
<evidence type="ECO:0000256" key="7">
    <source>
        <dbReference type="ARBA" id="ARBA00023315"/>
    </source>
</evidence>
<evidence type="ECO:0000256" key="1">
    <source>
        <dbReference type="ARBA" id="ARBA00004792"/>
    </source>
</evidence>
<evidence type="ECO:0000256" key="8">
    <source>
        <dbReference type="PROSITE-ProRule" id="PRU01363"/>
    </source>
</evidence>
<dbReference type="Gene3D" id="3.40.366.10">
    <property type="entry name" value="Malonyl-Coenzyme A Acyl Carrier Protein, domain 2"/>
    <property type="match status" value="2"/>
</dbReference>
<sequence length="1657" mass="171762">HVRGTVRFADALTTLVNDGVTRFVEVGPDAALTPMRLDDPSLLFVATARRDRDEVRELVAALGTVHAHGVRVNWPGFFAGRGAQRVDLPTYAFQRRRFWLEQQPATGDVTSVGLDPADHPLLGAAIALADTGGYLFTSRLSVQSHPWLADHDTLGSVLLPGTAFVELALRAGQQAGCDLLEELTLQSPLLLPEQGGVQVQVLVGAADESGSHPVSILSRREGLDLPWTLNAAGSLAAGAPVPDFELADWPPVGAEPIEVEGAYEKLAGGGCYAYGPAFQGLQAAWRRGAEVFAEVVLPNAAEADAGKYGLHPAALDACLHVALVDDQAPGAGEIVLPFAWEGVSLHAAGAAALRVRITPGSGDSVALAVADQSGRPVLSAASMISRPVSLEQLSAPQAEPVHQLAWQPLADRPAAPAAVAVAVLGADHGDHADHADYANYADLAALRAAVAAGTPAPELVLCNVPSSEGELLTAVRARLAEVLELAQEWSTAPEFASAKLAVVTTGAVHTGTGDQPLDLAAAPVWGLLRAAQAEHPDRFVLLDTDGHPGSTGLLAAAAATGEPELALRADVLYCTRLVRATAAAQPLALDQAGTVLITGGTGGLGARVARQLAERHGVRHLLLTSRRGSATPGAAELVAELAELGAEATVAACDVADRSALAELLAAIPAAHPLTGVVHSAGVLDDGLLDALTPERFDAVLRPKADAAWHLHELTKEQPLSLFVLFSSAAGSLGAAGQANYAAANVFLDTLAAHRRTIGLAGQAQAWGLWAEGGMGDQLDEADVRRLTRQGFPPLSVAEGLALFDAALTTPVSGAVLLRLDLAALRALAVAGTVQPVLTELVKVPARQGGSTTAGGSAGALRARLAGLGEAEAERELLALVQDQVAAVLGHASGAEVEPDRAFQELGFDSLAALELRNALNSATGLKLSATLTFDYPTSAAVAGHLGEQLAGAVAAVAATRPVAARSGDEPIAIVAMACRYPGEVSTPEQLWQLVADGREAITGLPANRGWDLDGGYDPEPGTPGKYYTRGGGYLLDAGRFDAGFFGISPNEARSMDPQQRLLLETSWEAFERAGIDPGTLKGSATGVFAGVMYHDYALNNATGSIASGRLSYVFGLEGPAVTVDTACSSSLVALHLAVQALRSGECSLALAGGVTVMATDETLVDFSQQRGLSPDGRCRSFATSADGTGFSEGAGMLLVERLSDARRNGHPVLAIVRGSAINQDGASNGLTAPNGPAQQRVIRQALANAQLTVDQIDAVEAHGTGTVLGDPIEAQALLATYGQERGAAGPLLLGSIKSNMGHTQAAAGVAGIIKMVQAMEHGVLPRTLHVDEPSSKVDWSAGAVELLTEAREWPAVERPRRVGISSFGLSGTNAHVILEQPPAAVVEETVAGANELPVVPWLLSAKTPEALREQAARLRAWVADRPQLRPVDVAYSLATGRAPFEHRAAVLGANREALLDALSRPVSPVVRGNGRTAFLFSGQGSQRVGMGRQLAAAFPVFAAAWDELAGHLDLGSDEELNQTQYAQPAIFAFEVALFRLLESWGVRPDYLAGHSIGEIAAAHVAGVFSLEDAAKLVTARGRLMQALPAGGAMLAVEATEAEVTGLGVDVAAVNGPRAVVLSGPEADIDRVAEHFADRRTKRLTVSHAFHPSLMDP</sequence>
<dbReference type="SMART" id="SM01294">
    <property type="entry name" value="PKS_PP_betabranch"/>
    <property type="match status" value="1"/>
</dbReference>
<dbReference type="InterPro" id="IPR016035">
    <property type="entry name" value="Acyl_Trfase/lysoPLipase"/>
</dbReference>
<dbReference type="InterPro" id="IPR050091">
    <property type="entry name" value="PKS_NRPS_Biosynth_Enz"/>
</dbReference>
<dbReference type="Pfam" id="PF00550">
    <property type="entry name" value="PP-binding"/>
    <property type="match status" value="1"/>
</dbReference>
<dbReference type="InterPro" id="IPR016036">
    <property type="entry name" value="Malonyl_transacylase_ACP-bd"/>
</dbReference>
<dbReference type="SUPFAM" id="SSF53901">
    <property type="entry name" value="Thiolase-like"/>
    <property type="match status" value="1"/>
</dbReference>
<evidence type="ECO:0000313" key="13">
    <source>
        <dbReference type="Proteomes" id="UP000248039"/>
    </source>
</evidence>
<feature type="domain" description="Ketosynthase family 3 (KS3)" evidence="10">
    <location>
        <begin position="969"/>
        <end position="1381"/>
    </location>
</feature>
<dbReference type="InterPro" id="IPR042104">
    <property type="entry name" value="PKS_dehydratase_sf"/>
</dbReference>
<dbReference type="InterPro" id="IPR009081">
    <property type="entry name" value="PP-bd_ACP"/>
</dbReference>
<evidence type="ECO:0000256" key="3">
    <source>
        <dbReference type="ARBA" id="ARBA00022553"/>
    </source>
</evidence>
<dbReference type="InterPro" id="IPR014030">
    <property type="entry name" value="Ketoacyl_synth_N"/>
</dbReference>
<dbReference type="SUPFAM" id="SSF51735">
    <property type="entry name" value="NAD(P)-binding Rossmann-fold domains"/>
    <property type="match status" value="2"/>
</dbReference>
<dbReference type="PROSITE" id="PS52004">
    <property type="entry name" value="KS3_2"/>
    <property type="match status" value="1"/>
</dbReference>
<dbReference type="SUPFAM" id="SSF55048">
    <property type="entry name" value="Probable ACP-binding domain of malonyl-CoA ACP transacylase"/>
    <property type="match status" value="1"/>
</dbReference>
<keyword evidence="4" id="KW-0808">Transferase</keyword>
<dbReference type="SMART" id="SM00826">
    <property type="entry name" value="PKS_DH"/>
    <property type="match status" value="1"/>
</dbReference>
<feature type="non-terminal residue" evidence="12">
    <location>
        <position position="1"/>
    </location>
</feature>
<dbReference type="Pfam" id="PF02801">
    <property type="entry name" value="Ketoacyl-synt_C"/>
    <property type="match status" value="1"/>
</dbReference>
<evidence type="ECO:0000256" key="5">
    <source>
        <dbReference type="ARBA" id="ARBA00023194"/>
    </source>
</evidence>
<proteinExistence type="predicted"/>
<reference evidence="12 13" key="1">
    <citation type="submission" date="2018-03" db="EMBL/GenBank/DDBJ databases">
        <title>Bioinformatic expansion and discovery of thiopeptide antibiotics.</title>
        <authorList>
            <person name="Schwalen C.J."/>
            <person name="Hudson G.A."/>
            <person name="Mitchell D.A."/>
        </authorList>
    </citation>
    <scope>NUCLEOTIDE SEQUENCE [LARGE SCALE GENOMIC DNA]</scope>
    <source>
        <strain evidence="12 13">ATCC 21389</strain>
    </source>
</reference>
<dbReference type="CDD" id="cd08956">
    <property type="entry name" value="KR_3_FAS_SDR_x"/>
    <property type="match status" value="1"/>
</dbReference>